<evidence type="ECO:0000313" key="9">
    <source>
        <dbReference type="EMBL" id="TKR94416.1"/>
    </source>
</evidence>
<dbReference type="Gene3D" id="2.170.300.10">
    <property type="entry name" value="Tie2 ligand-binding domain superfamily"/>
    <property type="match status" value="2"/>
</dbReference>
<proteinExistence type="predicted"/>
<keyword evidence="1 5" id="KW-0245">EGF-like domain</keyword>
<evidence type="ECO:0000256" key="2">
    <source>
        <dbReference type="ARBA" id="ARBA00022729"/>
    </source>
</evidence>
<feature type="compositionally biased region" description="Basic and acidic residues" evidence="6">
    <location>
        <begin position="408"/>
        <end position="445"/>
    </location>
</feature>
<protein>
    <recommendedName>
        <fullName evidence="8">EGF-like domain-containing protein</fullName>
    </recommendedName>
</protein>
<feature type="compositionally biased region" description="Polar residues" evidence="6">
    <location>
        <begin position="387"/>
        <end position="401"/>
    </location>
</feature>
<dbReference type="SMART" id="SM00181">
    <property type="entry name" value="EGF"/>
    <property type="match status" value="5"/>
</dbReference>
<evidence type="ECO:0000256" key="7">
    <source>
        <dbReference type="SAM" id="Phobius"/>
    </source>
</evidence>
<sequence>MCADGYTGAKCENNCPEGRFGPKCSGKCVDCADRESCNLITGECSKCPPGMMGILCEQSCLAGTWGEGCKETCDCALGHACNNVDGTCECSTGHAGKKCEDECPAGTWGSKCSQKCRACKNNGICSPINGECQCPPGFQGESCQMRCSVGQWGTDCMNNCTCASDRKQCDPVNGHCQCASGLQGNLCQDYCELGFWGPDCINQCKCKSLSSTCSATTGECTCKPGYFGEVCDKICPEGQFGDYCKQSCGECDEGMICDPVVGCCLEGESFCGIARAEFVKASRGGVAWWPFLLLAFTVILFAFGFVAYYRSKWLKEKDPDLPTVTFHPEHQGFAVDEPDHNEFNNPLYNRKSVVDGGPAKTEKDLEALKLGPRVNLRPQNEYESLDQFQDIPSTSSATSECRQPLLSSDERRPASGDSEENHDYEVPDYKRKSQESDDRPGNLYS</sequence>
<reference evidence="9 10" key="2">
    <citation type="journal article" date="2019" name="G3 (Bethesda)">
        <title>Hybrid Assembly of the Genome of the Entomopathogenic Nematode Steinernema carpocapsae Identifies the X-Chromosome.</title>
        <authorList>
            <person name="Serra L."/>
            <person name="Macchietto M."/>
            <person name="Macias-Munoz A."/>
            <person name="McGill C.J."/>
            <person name="Rodriguez I.M."/>
            <person name="Rodriguez B."/>
            <person name="Murad R."/>
            <person name="Mortazavi A."/>
        </authorList>
    </citation>
    <scope>NUCLEOTIDE SEQUENCE [LARGE SCALE GENOMIC DNA]</scope>
    <source>
        <strain evidence="9 10">ALL</strain>
    </source>
</reference>
<gene>
    <name evidence="9" type="ORF">L596_008699</name>
</gene>
<dbReference type="PROSITE" id="PS50026">
    <property type="entry name" value="EGF_3"/>
    <property type="match status" value="1"/>
</dbReference>
<dbReference type="InterPro" id="IPR002049">
    <property type="entry name" value="LE_dom"/>
</dbReference>
<keyword evidence="7" id="KW-0472">Membrane</keyword>
<evidence type="ECO:0000259" key="8">
    <source>
        <dbReference type="PROSITE" id="PS50026"/>
    </source>
</evidence>
<organism evidence="9 10">
    <name type="scientific">Steinernema carpocapsae</name>
    <name type="common">Entomopathogenic nematode</name>
    <dbReference type="NCBI Taxonomy" id="34508"/>
    <lineage>
        <taxon>Eukaryota</taxon>
        <taxon>Metazoa</taxon>
        <taxon>Ecdysozoa</taxon>
        <taxon>Nematoda</taxon>
        <taxon>Chromadorea</taxon>
        <taxon>Rhabditida</taxon>
        <taxon>Tylenchina</taxon>
        <taxon>Panagrolaimomorpha</taxon>
        <taxon>Strongyloidoidea</taxon>
        <taxon>Steinernematidae</taxon>
        <taxon>Steinernema</taxon>
    </lineage>
</organism>
<keyword evidence="7" id="KW-1133">Transmembrane helix</keyword>
<dbReference type="FunFam" id="2.170.300.10:FF:000041">
    <property type="entry name" value="Tyrosine protein kinase receptor tie-1, putative"/>
    <property type="match status" value="1"/>
</dbReference>
<keyword evidence="10" id="KW-1185">Reference proteome</keyword>
<dbReference type="GO" id="GO:0005044">
    <property type="term" value="F:scavenger receptor activity"/>
    <property type="evidence" value="ECO:0007669"/>
    <property type="project" value="InterPro"/>
</dbReference>
<dbReference type="PANTHER" id="PTHR24043:SF8">
    <property type="entry name" value="EGF-LIKE DOMAIN-CONTAINING PROTEIN"/>
    <property type="match status" value="1"/>
</dbReference>
<dbReference type="Pfam" id="PF00053">
    <property type="entry name" value="EGF_laminin"/>
    <property type="match status" value="1"/>
</dbReference>
<evidence type="ECO:0000256" key="3">
    <source>
        <dbReference type="ARBA" id="ARBA00022737"/>
    </source>
</evidence>
<dbReference type="OrthoDB" id="18487at2759"/>
<keyword evidence="3" id="KW-0677">Repeat</keyword>
<evidence type="ECO:0000256" key="4">
    <source>
        <dbReference type="ARBA" id="ARBA00023157"/>
    </source>
</evidence>
<feature type="transmembrane region" description="Helical" evidence="7">
    <location>
        <begin position="287"/>
        <end position="309"/>
    </location>
</feature>
<dbReference type="SMART" id="SM00180">
    <property type="entry name" value="EGF_Lam"/>
    <property type="match status" value="5"/>
</dbReference>
<dbReference type="AlphaFoldDB" id="A0A4U5PDK1"/>
<keyword evidence="7" id="KW-0812">Transmembrane</keyword>
<comment type="caution">
    <text evidence="5">Lacks conserved residue(s) required for the propagation of feature annotation.</text>
</comment>
<evidence type="ECO:0000256" key="1">
    <source>
        <dbReference type="ARBA" id="ARBA00022536"/>
    </source>
</evidence>
<dbReference type="Proteomes" id="UP000298663">
    <property type="component" value="Unassembled WGS sequence"/>
</dbReference>
<keyword evidence="4 5" id="KW-1015">Disulfide bond</keyword>
<dbReference type="PROSITE" id="PS00022">
    <property type="entry name" value="EGF_1"/>
    <property type="match status" value="2"/>
</dbReference>
<evidence type="ECO:0000256" key="5">
    <source>
        <dbReference type="PROSITE-ProRule" id="PRU00076"/>
    </source>
</evidence>
<dbReference type="PRINTS" id="PR00011">
    <property type="entry name" value="EGFLAMININ"/>
</dbReference>
<keyword evidence="2" id="KW-0732">Signal</keyword>
<dbReference type="InterPro" id="IPR000742">
    <property type="entry name" value="EGF"/>
</dbReference>
<dbReference type="InterPro" id="IPR042635">
    <property type="entry name" value="MEGF10/SREC1/2-like"/>
</dbReference>
<reference evidence="9 10" key="1">
    <citation type="journal article" date="2015" name="Genome Biol.">
        <title>Comparative genomics of Steinernema reveals deeply conserved gene regulatory networks.</title>
        <authorList>
            <person name="Dillman A.R."/>
            <person name="Macchietto M."/>
            <person name="Porter C.F."/>
            <person name="Rogers A."/>
            <person name="Williams B."/>
            <person name="Antoshechkin I."/>
            <person name="Lee M.M."/>
            <person name="Goodwin Z."/>
            <person name="Lu X."/>
            <person name="Lewis E.E."/>
            <person name="Goodrich-Blair H."/>
            <person name="Stock S.P."/>
            <person name="Adams B.J."/>
            <person name="Sternberg P.W."/>
            <person name="Mortazavi A."/>
        </authorList>
    </citation>
    <scope>NUCLEOTIDE SEQUENCE [LARGE SCALE GENOMIC DNA]</scope>
    <source>
        <strain evidence="9 10">ALL</strain>
    </source>
</reference>
<dbReference type="PANTHER" id="PTHR24043">
    <property type="entry name" value="SCAVENGER RECEPTOR CLASS F"/>
    <property type="match status" value="1"/>
</dbReference>
<accession>A0A4U5PDK1</accession>
<feature type="region of interest" description="Disordered" evidence="6">
    <location>
        <begin position="387"/>
        <end position="445"/>
    </location>
</feature>
<feature type="disulfide bond" evidence="5">
    <location>
        <begin position="134"/>
        <end position="143"/>
    </location>
</feature>
<comment type="caution">
    <text evidence="9">The sequence shown here is derived from an EMBL/GenBank/DDBJ whole genome shotgun (WGS) entry which is preliminary data.</text>
</comment>
<name>A0A4U5PDK1_STECR</name>
<evidence type="ECO:0000313" key="10">
    <source>
        <dbReference type="Proteomes" id="UP000298663"/>
    </source>
</evidence>
<feature type="domain" description="EGF-like" evidence="8">
    <location>
        <begin position="108"/>
        <end position="144"/>
    </location>
</feature>
<evidence type="ECO:0000256" key="6">
    <source>
        <dbReference type="SAM" id="MobiDB-lite"/>
    </source>
</evidence>
<dbReference type="STRING" id="34508.A0A4U5PDK1"/>
<dbReference type="EMBL" id="AZBU02000002">
    <property type="protein sequence ID" value="TKR94416.1"/>
    <property type="molecule type" value="Genomic_DNA"/>
</dbReference>